<dbReference type="CDD" id="cd00712">
    <property type="entry name" value="AsnB"/>
    <property type="match status" value="1"/>
</dbReference>
<keyword evidence="5 10" id="KW-0067">ATP-binding</keyword>
<protein>
    <recommendedName>
        <fullName evidence="3">asparagine synthase (glutamine-hydrolyzing)</fullName>
        <ecNumber evidence="3">6.3.5.4</ecNumber>
    </recommendedName>
</protein>
<evidence type="ECO:0000256" key="10">
    <source>
        <dbReference type="PIRSR" id="PIRSR001589-2"/>
    </source>
</evidence>
<dbReference type="EC" id="6.3.5.4" evidence="3"/>
<dbReference type="Gene3D" id="3.60.20.10">
    <property type="entry name" value="Glutamine Phosphoribosylpyrophosphate, subunit 1, domain 1"/>
    <property type="match status" value="1"/>
</dbReference>
<feature type="site" description="Important for beta-aspartyl-AMP intermediate formation" evidence="11">
    <location>
        <position position="370"/>
    </location>
</feature>
<dbReference type="Pfam" id="PF00733">
    <property type="entry name" value="Asn_synthase"/>
    <property type="match status" value="1"/>
</dbReference>
<keyword evidence="14" id="KW-1185">Reference proteome</keyword>
<dbReference type="PIRSF" id="PIRSF001589">
    <property type="entry name" value="Asn_synthetase_glu-h"/>
    <property type="match status" value="1"/>
</dbReference>
<feature type="domain" description="Glutamine amidotransferase type-2" evidence="12">
    <location>
        <begin position="2"/>
        <end position="213"/>
    </location>
</feature>
<dbReference type="GO" id="GO:0005524">
    <property type="term" value="F:ATP binding"/>
    <property type="evidence" value="ECO:0007669"/>
    <property type="project" value="UniProtKB-KW"/>
</dbReference>
<dbReference type="SUPFAM" id="SSF52402">
    <property type="entry name" value="Adenine nucleotide alpha hydrolases-like"/>
    <property type="match status" value="1"/>
</dbReference>
<dbReference type="KEGG" id="vgu:HYG85_13340"/>
<evidence type="ECO:0000256" key="7">
    <source>
        <dbReference type="ARBA" id="ARBA00022962"/>
    </source>
</evidence>
<name>A0A8J8MBW7_9FIRM</name>
<comment type="similarity">
    <text evidence="2">Belongs to the asparagine synthetase family.</text>
</comment>
<dbReference type="GO" id="GO:0006529">
    <property type="term" value="P:asparagine biosynthetic process"/>
    <property type="evidence" value="ECO:0007669"/>
    <property type="project" value="UniProtKB-KW"/>
</dbReference>
<sequence>MCGICGYVDLKDEDRIDRNVLLSMINVLEHRGPDDTGYHIERNIALGFSRLSIVDLEGGHQPLNNENDTIFLICNGEIFNYKELKKELIEKGHTFRSKCDVEVILHLYEEYDTDFINYLNGQFAFVIYDSRKKKFICARDNVGIAPFYYTVIDKMFIFGSEIKAILQNPYVKRQIDLTGLDQIMNFPGMASPRTLFKNIKSLEPGHFLSVDRTHGIVNTEYWDLIYQKEDEKEEIHDEEYYIEHLNDLLTKSVKRRLQADVPVGFYLSGGLDSALIAGKIYEVGEGIQRNSYSVDFNDKSISEGKYQRLMAGKVNSIHHEIRFDLNSIADRIKKAVYHSESALKESYNTASLALSSAACSDNVKVILTGEGADELFGGYIGYRFDQLKSNQKQSQPITDELKRENEIREQLWGDENFLYEKYHYSYSQKVRELYSKEANAVYDEFNCYKHPLINKERIKDVSIFNRRSYVDFKLRMGDHLLTDHGDRMALANSVEARYPFLDKDVIEFVKKIPTSMKLKAYKEKYILKRTAEKVVPMEIIKRPKFAFVAPGSSDLLKMNNEYFMDLLSYEKIKRQGIFNADTIERYKKQYLKDGFKLNVPYDDDMLIIALTFNIFLDQFGINSLS</sequence>
<keyword evidence="4 10" id="KW-0547">Nucleotide-binding</keyword>
<keyword evidence="7 9" id="KW-0315">Glutamine amidotransferase</keyword>
<dbReference type="SUPFAM" id="SSF56235">
    <property type="entry name" value="N-terminal nucleophile aminohydrolases (Ntn hydrolases)"/>
    <property type="match status" value="1"/>
</dbReference>
<dbReference type="PROSITE" id="PS51278">
    <property type="entry name" value="GATASE_TYPE_2"/>
    <property type="match status" value="1"/>
</dbReference>
<dbReference type="InterPro" id="IPR029055">
    <property type="entry name" value="Ntn_hydrolases_N"/>
</dbReference>
<dbReference type="RefSeq" id="WP_212690094.1">
    <property type="nucleotide sequence ID" value="NZ_CP058561.1"/>
</dbReference>
<evidence type="ECO:0000256" key="5">
    <source>
        <dbReference type="ARBA" id="ARBA00022840"/>
    </source>
</evidence>
<evidence type="ECO:0000256" key="4">
    <source>
        <dbReference type="ARBA" id="ARBA00022741"/>
    </source>
</evidence>
<evidence type="ECO:0000256" key="1">
    <source>
        <dbReference type="ARBA" id="ARBA00005187"/>
    </source>
</evidence>
<dbReference type="NCBIfam" id="TIGR01536">
    <property type="entry name" value="asn_synth_AEB"/>
    <property type="match status" value="1"/>
</dbReference>
<evidence type="ECO:0000256" key="11">
    <source>
        <dbReference type="PIRSR" id="PIRSR001589-3"/>
    </source>
</evidence>
<gene>
    <name evidence="13" type="primary">asnB</name>
    <name evidence="13" type="ORF">HYG85_13340</name>
</gene>
<evidence type="ECO:0000256" key="8">
    <source>
        <dbReference type="ARBA" id="ARBA00048741"/>
    </source>
</evidence>
<dbReference type="InterPro" id="IPR033738">
    <property type="entry name" value="AsnB_N"/>
</dbReference>
<feature type="binding site" evidence="10">
    <location>
        <position position="294"/>
    </location>
    <ligand>
        <name>ATP</name>
        <dbReference type="ChEBI" id="CHEBI:30616"/>
    </ligand>
</feature>
<dbReference type="Pfam" id="PF13537">
    <property type="entry name" value="GATase_7"/>
    <property type="match status" value="1"/>
</dbReference>
<evidence type="ECO:0000313" key="13">
    <source>
        <dbReference type="EMBL" id="QUH29840.1"/>
    </source>
</evidence>
<organism evidence="13 14">
    <name type="scientific">Vallitalea guaymasensis</name>
    <dbReference type="NCBI Taxonomy" id="1185412"/>
    <lineage>
        <taxon>Bacteria</taxon>
        <taxon>Bacillati</taxon>
        <taxon>Bacillota</taxon>
        <taxon>Clostridia</taxon>
        <taxon>Lachnospirales</taxon>
        <taxon>Vallitaleaceae</taxon>
        <taxon>Vallitalea</taxon>
    </lineage>
</organism>
<evidence type="ECO:0000256" key="2">
    <source>
        <dbReference type="ARBA" id="ARBA00005752"/>
    </source>
</evidence>
<dbReference type="Proteomes" id="UP000677305">
    <property type="component" value="Chromosome"/>
</dbReference>
<evidence type="ECO:0000256" key="6">
    <source>
        <dbReference type="ARBA" id="ARBA00022888"/>
    </source>
</evidence>
<dbReference type="InterPro" id="IPR017932">
    <property type="entry name" value="GATase_2_dom"/>
</dbReference>
<dbReference type="AlphaFoldDB" id="A0A8J8MBW7"/>
<dbReference type="GO" id="GO:0004066">
    <property type="term" value="F:asparagine synthase (glutamine-hydrolyzing) activity"/>
    <property type="evidence" value="ECO:0007669"/>
    <property type="project" value="UniProtKB-EC"/>
</dbReference>
<keyword evidence="6 9" id="KW-0061">Asparagine biosynthesis</keyword>
<dbReference type="Gene3D" id="3.40.50.620">
    <property type="entry name" value="HUPs"/>
    <property type="match status" value="1"/>
</dbReference>
<proteinExistence type="inferred from homology"/>
<feature type="active site" description="For GATase activity" evidence="9">
    <location>
        <position position="2"/>
    </location>
</feature>
<reference evidence="13 14" key="1">
    <citation type="submission" date="2020-07" db="EMBL/GenBank/DDBJ databases">
        <title>Vallitalea guaymasensis genome.</title>
        <authorList>
            <person name="Postec A."/>
        </authorList>
    </citation>
    <scope>NUCLEOTIDE SEQUENCE [LARGE SCALE GENOMIC DNA]</scope>
    <source>
        <strain evidence="13 14">Ra1766G1</strain>
    </source>
</reference>
<dbReference type="InterPro" id="IPR051786">
    <property type="entry name" value="ASN_synthetase/amidase"/>
</dbReference>
<dbReference type="GO" id="GO:0005829">
    <property type="term" value="C:cytosol"/>
    <property type="evidence" value="ECO:0007669"/>
    <property type="project" value="TreeGrafter"/>
</dbReference>
<dbReference type="InterPro" id="IPR001962">
    <property type="entry name" value="Asn_synthase"/>
</dbReference>
<keyword evidence="9" id="KW-0028">Amino-acid biosynthesis</keyword>
<dbReference type="EMBL" id="CP058561">
    <property type="protein sequence ID" value="QUH29840.1"/>
    <property type="molecule type" value="Genomic_DNA"/>
</dbReference>
<comment type="catalytic activity">
    <reaction evidence="8">
        <text>L-aspartate + L-glutamine + ATP + H2O = L-asparagine + L-glutamate + AMP + diphosphate + H(+)</text>
        <dbReference type="Rhea" id="RHEA:12228"/>
        <dbReference type="ChEBI" id="CHEBI:15377"/>
        <dbReference type="ChEBI" id="CHEBI:15378"/>
        <dbReference type="ChEBI" id="CHEBI:29985"/>
        <dbReference type="ChEBI" id="CHEBI:29991"/>
        <dbReference type="ChEBI" id="CHEBI:30616"/>
        <dbReference type="ChEBI" id="CHEBI:33019"/>
        <dbReference type="ChEBI" id="CHEBI:58048"/>
        <dbReference type="ChEBI" id="CHEBI:58359"/>
        <dbReference type="ChEBI" id="CHEBI:456215"/>
        <dbReference type="EC" id="6.3.5.4"/>
    </reaction>
</comment>
<evidence type="ECO:0000313" key="14">
    <source>
        <dbReference type="Proteomes" id="UP000677305"/>
    </source>
</evidence>
<keyword evidence="13" id="KW-0436">Ligase</keyword>
<comment type="pathway">
    <text evidence="1">Amino-acid biosynthesis; L-asparagine biosynthesis; L-asparagine from L-aspartate (L-Gln route): step 1/1.</text>
</comment>
<dbReference type="PANTHER" id="PTHR43284:SF1">
    <property type="entry name" value="ASPARAGINE SYNTHETASE"/>
    <property type="match status" value="1"/>
</dbReference>
<dbReference type="PANTHER" id="PTHR43284">
    <property type="entry name" value="ASPARAGINE SYNTHETASE (GLUTAMINE-HYDROLYZING)"/>
    <property type="match status" value="1"/>
</dbReference>
<dbReference type="CDD" id="cd01991">
    <property type="entry name" value="Asn_synthase_B_C"/>
    <property type="match status" value="1"/>
</dbReference>
<accession>A0A8J8MBW7</accession>
<evidence type="ECO:0000259" key="12">
    <source>
        <dbReference type="PROSITE" id="PS51278"/>
    </source>
</evidence>
<evidence type="ECO:0000256" key="9">
    <source>
        <dbReference type="PIRSR" id="PIRSR001589-1"/>
    </source>
</evidence>
<evidence type="ECO:0000256" key="3">
    <source>
        <dbReference type="ARBA" id="ARBA00012737"/>
    </source>
</evidence>
<dbReference type="InterPro" id="IPR006426">
    <property type="entry name" value="Asn_synth_AEB"/>
</dbReference>
<dbReference type="InterPro" id="IPR014729">
    <property type="entry name" value="Rossmann-like_a/b/a_fold"/>
</dbReference>
<feature type="binding site" evidence="10">
    <location>
        <position position="100"/>
    </location>
    <ligand>
        <name>L-glutamine</name>
        <dbReference type="ChEBI" id="CHEBI:58359"/>
    </ligand>
</feature>